<dbReference type="AlphaFoldDB" id="A0A922INT3"/>
<gene>
    <name evidence="2" type="ORF">MS3_00000409</name>
</gene>
<name>A0A922INT3_SCHHA</name>
<reference evidence="2" key="3">
    <citation type="submission" date="2021-06" db="EMBL/GenBank/DDBJ databases">
        <title>Chromosome-level genome assembly for S. haematobium.</title>
        <authorList>
            <person name="Stroehlein A.J."/>
        </authorList>
    </citation>
    <scope>NUCLEOTIDE SEQUENCE</scope>
</reference>
<reference evidence="2" key="4">
    <citation type="journal article" date="2022" name="PLoS Pathog.">
        <title>Chromosome-level genome of Schistosoma haematobium underpins genome-wide explorations of molecular variation.</title>
        <authorList>
            <person name="Stroehlein A.J."/>
            <person name="Korhonen P.K."/>
            <person name="Lee V.V."/>
            <person name="Ralph S.A."/>
            <person name="Mentink-Kane M."/>
            <person name="You H."/>
            <person name="McManus D.P."/>
            <person name="Tchuente L.T."/>
            <person name="Stothard J.R."/>
            <person name="Kaur P."/>
            <person name="Dudchenko O."/>
            <person name="Aiden E.L."/>
            <person name="Yang B."/>
            <person name="Yang H."/>
            <person name="Emery A.M."/>
            <person name="Webster B.L."/>
            <person name="Brindley P.J."/>
            <person name="Rollinson D."/>
            <person name="Chang B.C.H."/>
            <person name="Gasser R.B."/>
            <person name="Young N.D."/>
        </authorList>
    </citation>
    <scope>NUCLEOTIDE SEQUENCE</scope>
</reference>
<reference evidence="2" key="2">
    <citation type="journal article" date="2019" name="Gigascience">
        <title>High-quality Schistosoma haematobium genome achieved by single-molecule and long-range sequencing.</title>
        <authorList>
            <person name="Stroehlein A.J."/>
            <person name="Korhonen P.K."/>
            <person name="Chong T.M."/>
            <person name="Lim Y.L."/>
            <person name="Chan K.G."/>
            <person name="Webster B."/>
            <person name="Rollinson D."/>
            <person name="Brindley P.J."/>
            <person name="Gasser R.B."/>
            <person name="Young N.D."/>
        </authorList>
    </citation>
    <scope>NUCLEOTIDE SEQUENCE</scope>
</reference>
<evidence type="ECO:0000256" key="1">
    <source>
        <dbReference type="SAM" id="MobiDB-lite"/>
    </source>
</evidence>
<dbReference type="KEGG" id="shx:MS3_00000409"/>
<dbReference type="RefSeq" id="XP_051066277.1">
    <property type="nucleotide sequence ID" value="XM_051208184.1"/>
</dbReference>
<proteinExistence type="predicted"/>
<comment type="caution">
    <text evidence="2">The sequence shown here is derived from an EMBL/GenBank/DDBJ whole genome shotgun (WGS) entry which is preliminary data.</text>
</comment>
<evidence type="ECO:0000313" key="3">
    <source>
        <dbReference type="Proteomes" id="UP000471633"/>
    </source>
</evidence>
<dbReference type="CTD" id="75576351"/>
<dbReference type="GeneID" id="75576351"/>
<keyword evidence="3" id="KW-1185">Reference proteome</keyword>
<accession>A0A922INT3</accession>
<organism evidence="2 3">
    <name type="scientific">Schistosoma haematobium</name>
    <name type="common">Blood fluke</name>
    <dbReference type="NCBI Taxonomy" id="6185"/>
    <lineage>
        <taxon>Eukaryota</taxon>
        <taxon>Metazoa</taxon>
        <taxon>Spiralia</taxon>
        <taxon>Lophotrochozoa</taxon>
        <taxon>Platyhelminthes</taxon>
        <taxon>Trematoda</taxon>
        <taxon>Digenea</taxon>
        <taxon>Strigeidida</taxon>
        <taxon>Schistosomatoidea</taxon>
        <taxon>Schistosomatidae</taxon>
        <taxon>Schistosoma</taxon>
    </lineage>
</organism>
<evidence type="ECO:0000313" key="2">
    <source>
        <dbReference type="EMBL" id="KAH9582850.1"/>
    </source>
</evidence>
<dbReference type="Proteomes" id="UP000471633">
    <property type="component" value="Unassembled WGS sequence"/>
</dbReference>
<sequence length="106" mass="11865">MQRLTGKIVITPKITDSALNDNKFKPRKPSPVCSTTFDFLQSTNQLRQTTNLGNKRLENGTYTSGIKSTSNHKRPHGCTHRPDSLLCPTPKMLIIPLSDVMINDNQ</sequence>
<protein>
    <submittedName>
        <fullName evidence="2">Uncharacterized protein</fullName>
    </submittedName>
</protein>
<feature type="compositionally biased region" description="Basic residues" evidence="1">
    <location>
        <begin position="70"/>
        <end position="79"/>
    </location>
</feature>
<dbReference type="EMBL" id="AMPZ03000005">
    <property type="protein sequence ID" value="KAH9582850.1"/>
    <property type="molecule type" value="Genomic_DNA"/>
</dbReference>
<feature type="region of interest" description="Disordered" evidence="1">
    <location>
        <begin position="55"/>
        <end position="83"/>
    </location>
</feature>
<reference evidence="2" key="1">
    <citation type="journal article" date="2012" name="Nat. Genet.">
        <title>Whole-genome sequence of Schistosoma haematobium.</title>
        <authorList>
            <person name="Young N.D."/>
            <person name="Jex A.R."/>
            <person name="Li B."/>
            <person name="Liu S."/>
            <person name="Yang L."/>
            <person name="Xiong Z."/>
            <person name="Li Y."/>
            <person name="Cantacessi C."/>
            <person name="Hall R.S."/>
            <person name="Xu X."/>
            <person name="Chen F."/>
            <person name="Wu X."/>
            <person name="Zerlotini A."/>
            <person name="Oliveira G."/>
            <person name="Hofmann A."/>
            <person name="Zhang G."/>
            <person name="Fang X."/>
            <person name="Kang Y."/>
            <person name="Campbell B.E."/>
            <person name="Loukas A."/>
            <person name="Ranganathan S."/>
            <person name="Rollinson D."/>
            <person name="Rinaldi G."/>
            <person name="Brindley P.J."/>
            <person name="Yang H."/>
            <person name="Wang J."/>
            <person name="Wang J."/>
            <person name="Gasser R.B."/>
        </authorList>
    </citation>
    <scope>NUCLEOTIDE SEQUENCE</scope>
</reference>
<feature type="compositionally biased region" description="Polar residues" evidence="1">
    <location>
        <begin position="60"/>
        <end position="69"/>
    </location>
</feature>